<dbReference type="EMBL" id="UINC01007340">
    <property type="protein sequence ID" value="SVA32774.1"/>
    <property type="molecule type" value="Genomic_DNA"/>
</dbReference>
<sequence>MRAEKYMTNQTEQIQETVVEPEPEPEPEPKYHIDTKAFDNTGRSFSYAVYSRLSTGGKAVVDDGEIAGGFGPAAEYMKVMGNVCANEPEFLLPGTPITEAVFRLLLANSNKAMTLAEIQSGLTAAWASVIYLKNLSDEVLRRMLDQENDYFIRRAPVRRRRRSAKR</sequence>
<feature type="compositionally biased region" description="Polar residues" evidence="1">
    <location>
        <begin position="7"/>
        <end position="16"/>
    </location>
</feature>
<protein>
    <submittedName>
        <fullName evidence="2">Uncharacterized protein</fullName>
    </submittedName>
</protein>
<gene>
    <name evidence="2" type="ORF">METZ01_LOCUS85628</name>
</gene>
<evidence type="ECO:0000313" key="2">
    <source>
        <dbReference type="EMBL" id="SVA32774.1"/>
    </source>
</evidence>
<reference evidence="2" key="1">
    <citation type="submission" date="2018-05" db="EMBL/GenBank/DDBJ databases">
        <authorList>
            <person name="Lanie J.A."/>
            <person name="Ng W.-L."/>
            <person name="Kazmierczak K.M."/>
            <person name="Andrzejewski T.M."/>
            <person name="Davidsen T.M."/>
            <person name="Wayne K.J."/>
            <person name="Tettelin H."/>
            <person name="Glass J.I."/>
            <person name="Rusch D."/>
            <person name="Podicherti R."/>
            <person name="Tsui H.-C.T."/>
            <person name="Winkler M.E."/>
        </authorList>
    </citation>
    <scope>NUCLEOTIDE SEQUENCE</scope>
</reference>
<evidence type="ECO:0000256" key="1">
    <source>
        <dbReference type="SAM" id="MobiDB-lite"/>
    </source>
</evidence>
<dbReference type="AlphaFoldDB" id="A0A381UXU1"/>
<feature type="region of interest" description="Disordered" evidence="1">
    <location>
        <begin position="1"/>
        <end position="27"/>
    </location>
</feature>
<name>A0A381UXU1_9ZZZZ</name>
<organism evidence="2">
    <name type="scientific">marine metagenome</name>
    <dbReference type="NCBI Taxonomy" id="408172"/>
    <lineage>
        <taxon>unclassified sequences</taxon>
        <taxon>metagenomes</taxon>
        <taxon>ecological metagenomes</taxon>
    </lineage>
</organism>
<accession>A0A381UXU1</accession>
<proteinExistence type="predicted"/>